<reference evidence="1 2" key="1">
    <citation type="submission" date="2016-10" db="EMBL/GenBank/DDBJ databases">
        <authorList>
            <person name="de Groot N.N."/>
        </authorList>
    </citation>
    <scope>NUCLEOTIDE SEQUENCE [LARGE SCALE GENOMIC DNA]</scope>
    <source>
        <strain evidence="1 2">CGMCC 1.10076</strain>
    </source>
</reference>
<accession>A0A1G8S295</accession>
<evidence type="ECO:0000313" key="2">
    <source>
        <dbReference type="Proteomes" id="UP000199580"/>
    </source>
</evidence>
<sequence length="46" mass="5149">MAKSLKTPILDFIAEQVHKQEILGLEKLLLESKLEQLRLDVDSAGS</sequence>
<organism evidence="1 2">
    <name type="scientific">Flavobacterium noncentrifugens</name>
    <dbReference type="NCBI Taxonomy" id="1128970"/>
    <lineage>
        <taxon>Bacteria</taxon>
        <taxon>Pseudomonadati</taxon>
        <taxon>Bacteroidota</taxon>
        <taxon>Flavobacteriia</taxon>
        <taxon>Flavobacteriales</taxon>
        <taxon>Flavobacteriaceae</taxon>
        <taxon>Flavobacterium</taxon>
    </lineage>
</organism>
<dbReference type="Proteomes" id="UP000199580">
    <property type="component" value="Unassembled WGS sequence"/>
</dbReference>
<proteinExistence type="predicted"/>
<evidence type="ECO:0000313" key="1">
    <source>
        <dbReference type="EMBL" id="SDJ22895.1"/>
    </source>
</evidence>
<dbReference type="AlphaFoldDB" id="A0A1G8S295"/>
<gene>
    <name evidence="1" type="ORF">SAMN04487935_0365</name>
</gene>
<keyword evidence="2" id="KW-1185">Reference proteome</keyword>
<name>A0A1G8S295_9FLAO</name>
<dbReference type="RefSeq" id="WP_170227502.1">
    <property type="nucleotide sequence ID" value="NZ_BKAI01000001.1"/>
</dbReference>
<protein>
    <submittedName>
        <fullName evidence="1">Uncharacterized protein</fullName>
    </submittedName>
</protein>
<dbReference type="EMBL" id="FNEZ01000001">
    <property type="protein sequence ID" value="SDJ22895.1"/>
    <property type="molecule type" value="Genomic_DNA"/>
</dbReference>